<evidence type="ECO:0000256" key="10">
    <source>
        <dbReference type="ARBA" id="ARBA00047707"/>
    </source>
</evidence>
<protein>
    <recommendedName>
        <fullName evidence="9">indole-3-pyruvate monooxygenase</fullName>
        <ecNumber evidence="9">1.14.13.168</ecNumber>
    </recommendedName>
</protein>
<dbReference type="KEGG" id="rcu:8270422"/>
<dbReference type="GO" id="GO:0103075">
    <property type="term" value="F:indole-3-pyruvate monooxygenase activity"/>
    <property type="evidence" value="ECO:0007669"/>
    <property type="project" value="UniProtKB-EC"/>
</dbReference>
<keyword evidence="4" id="KW-0285">Flavoprotein</keyword>
<gene>
    <name evidence="11" type="ORF">RCOM_0559570</name>
</gene>
<organism evidence="11 12">
    <name type="scientific">Ricinus communis</name>
    <name type="common">Castor bean</name>
    <dbReference type="NCBI Taxonomy" id="3988"/>
    <lineage>
        <taxon>Eukaryota</taxon>
        <taxon>Viridiplantae</taxon>
        <taxon>Streptophyta</taxon>
        <taxon>Embryophyta</taxon>
        <taxon>Tracheophyta</taxon>
        <taxon>Spermatophyta</taxon>
        <taxon>Magnoliopsida</taxon>
        <taxon>eudicotyledons</taxon>
        <taxon>Gunneridae</taxon>
        <taxon>Pentapetalae</taxon>
        <taxon>rosids</taxon>
        <taxon>fabids</taxon>
        <taxon>Malpighiales</taxon>
        <taxon>Euphorbiaceae</taxon>
        <taxon>Acalyphoideae</taxon>
        <taxon>Acalypheae</taxon>
        <taxon>Ricinus</taxon>
    </lineage>
</organism>
<reference evidence="12" key="1">
    <citation type="journal article" date="2010" name="Nat. Biotechnol.">
        <title>Draft genome sequence of the oilseed species Ricinus communis.</title>
        <authorList>
            <person name="Chan A.P."/>
            <person name="Crabtree J."/>
            <person name="Zhao Q."/>
            <person name="Lorenzi H."/>
            <person name="Orvis J."/>
            <person name="Puiu D."/>
            <person name="Melake-Berhan A."/>
            <person name="Jones K.M."/>
            <person name="Redman J."/>
            <person name="Chen G."/>
            <person name="Cahoon E.B."/>
            <person name="Gedil M."/>
            <person name="Stanke M."/>
            <person name="Haas B.J."/>
            <person name="Wortman J.R."/>
            <person name="Fraser-Liggett C.M."/>
            <person name="Ravel J."/>
            <person name="Rabinowicz P.D."/>
        </authorList>
    </citation>
    <scope>NUCLEOTIDE SEQUENCE [LARGE SCALE GENOMIC DNA]</scope>
    <source>
        <strain evidence="12">cv. Hale</strain>
    </source>
</reference>
<sequence>MEEVVVIIGAGPAGLATSACLNHLNIPNLVLEREDCYASLWRKRAYDRLKLHLGKQFCELPHLSFPSDAPIFMPKNEFIAYLDNYVSRFDIKIRYHRYVESAFYDETAKKWCVEAENTELNVKEVYFVKFLVVATGENNQGLIPEVVGLNSFAGKWMHSNKYENGKEFAGKDVLVVGCGNSGMEIGYDLANYGANVSFVARSPVHIVTKEIVFLAMRLLEYLPCRFVDSIVLMLSDLKFGDLSKYGLKKPKEGPFYLKALNGRSPTIDVGAMEKIKSKQIQVLPSITSINRKEIKFENGKINEYDAIIFATGYISTVRKWFKGGNDLFNDNGMPKQRFPSHWKGENGIYCAGFSSRGLMGISNDARNIANHINLALSQNS</sequence>
<dbReference type="EMBL" id="EQ973853">
    <property type="protein sequence ID" value="EEF42040.1"/>
    <property type="molecule type" value="Genomic_DNA"/>
</dbReference>
<dbReference type="eggNOG" id="KOG1399">
    <property type="taxonomic scope" value="Eukaryota"/>
</dbReference>
<dbReference type="InParanoid" id="B9S2N5"/>
<evidence type="ECO:0000256" key="4">
    <source>
        <dbReference type="ARBA" id="ARBA00022630"/>
    </source>
</evidence>
<dbReference type="InterPro" id="IPR036188">
    <property type="entry name" value="FAD/NAD-bd_sf"/>
</dbReference>
<dbReference type="GO" id="GO:0050660">
    <property type="term" value="F:flavin adenine dinucleotide binding"/>
    <property type="evidence" value="ECO:0000318"/>
    <property type="project" value="GO_Central"/>
</dbReference>
<dbReference type="InterPro" id="IPR000960">
    <property type="entry name" value="Flavin_mOase"/>
</dbReference>
<evidence type="ECO:0000256" key="3">
    <source>
        <dbReference type="ARBA" id="ARBA00009183"/>
    </source>
</evidence>
<evidence type="ECO:0000256" key="1">
    <source>
        <dbReference type="ARBA" id="ARBA00001974"/>
    </source>
</evidence>
<dbReference type="Gene3D" id="3.50.50.60">
    <property type="entry name" value="FAD/NAD(P)-binding domain"/>
    <property type="match status" value="1"/>
</dbReference>
<dbReference type="PRINTS" id="PR00368">
    <property type="entry name" value="FADPNR"/>
</dbReference>
<keyword evidence="8" id="KW-0073">Auxin biosynthesis</keyword>
<dbReference type="InterPro" id="IPR050982">
    <property type="entry name" value="Auxin_biosynth/cation_transpt"/>
</dbReference>
<evidence type="ECO:0000256" key="2">
    <source>
        <dbReference type="ARBA" id="ARBA00004814"/>
    </source>
</evidence>
<dbReference type="PANTHER" id="PTHR43539:SF47">
    <property type="entry name" value="FLAVIN-CONTAINING MONOOXYGENASE"/>
    <property type="match status" value="1"/>
</dbReference>
<evidence type="ECO:0000313" key="12">
    <source>
        <dbReference type="Proteomes" id="UP000008311"/>
    </source>
</evidence>
<dbReference type="Proteomes" id="UP000008311">
    <property type="component" value="Unassembled WGS sequence"/>
</dbReference>
<evidence type="ECO:0000256" key="8">
    <source>
        <dbReference type="ARBA" id="ARBA00023070"/>
    </source>
</evidence>
<dbReference type="PIRSF" id="PIRSF000332">
    <property type="entry name" value="FMO"/>
    <property type="match status" value="1"/>
</dbReference>
<name>B9S2N5_RICCO</name>
<dbReference type="OrthoDB" id="66881at2759"/>
<dbReference type="AlphaFoldDB" id="B9S2N5"/>
<dbReference type="Pfam" id="PF13738">
    <property type="entry name" value="Pyr_redox_3"/>
    <property type="match status" value="1"/>
</dbReference>
<evidence type="ECO:0000256" key="9">
    <source>
        <dbReference type="ARBA" id="ARBA00039148"/>
    </source>
</evidence>
<keyword evidence="5" id="KW-0274">FAD</keyword>
<dbReference type="PRINTS" id="PR00469">
    <property type="entry name" value="PNDRDTASEII"/>
</dbReference>
<keyword evidence="11" id="KW-0503">Monooxygenase</keyword>
<keyword evidence="12" id="KW-1185">Reference proteome</keyword>
<evidence type="ECO:0000256" key="5">
    <source>
        <dbReference type="ARBA" id="ARBA00022827"/>
    </source>
</evidence>
<proteinExistence type="inferred from homology"/>
<keyword evidence="7 11" id="KW-0560">Oxidoreductase</keyword>
<dbReference type="GO" id="GO:0050661">
    <property type="term" value="F:NADP binding"/>
    <property type="evidence" value="ECO:0007669"/>
    <property type="project" value="InterPro"/>
</dbReference>
<dbReference type="STRING" id="3988.B9S2N5"/>
<evidence type="ECO:0000313" key="11">
    <source>
        <dbReference type="EMBL" id="EEF42040.1"/>
    </source>
</evidence>
<dbReference type="PANTHER" id="PTHR43539">
    <property type="entry name" value="FLAVIN-BINDING MONOOXYGENASE-LIKE PROTEIN (AFU_ORTHOLOGUE AFUA_4G09220)"/>
    <property type="match status" value="1"/>
</dbReference>
<dbReference type="SUPFAM" id="SSF51905">
    <property type="entry name" value="FAD/NAD(P)-binding domain"/>
    <property type="match status" value="2"/>
</dbReference>
<comment type="pathway">
    <text evidence="2">Plant hormone metabolism; auxin biosynthesis.</text>
</comment>
<comment type="cofactor">
    <cofactor evidence="1">
        <name>FAD</name>
        <dbReference type="ChEBI" id="CHEBI:57692"/>
    </cofactor>
</comment>
<dbReference type="EC" id="1.14.13.168" evidence="9"/>
<keyword evidence="6" id="KW-0521">NADP</keyword>
<evidence type="ECO:0000256" key="6">
    <source>
        <dbReference type="ARBA" id="ARBA00022857"/>
    </source>
</evidence>
<evidence type="ECO:0000256" key="7">
    <source>
        <dbReference type="ARBA" id="ARBA00023002"/>
    </source>
</evidence>
<comment type="catalytic activity">
    <reaction evidence="10">
        <text>indole-3-pyruvate + NADPH + O2 + H(+) = (indol-3-yl)acetate + CO2 + NADP(+) + H2O</text>
        <dbReference type="Rhea" id="RHEA:34331"/>
        <dbReference type="ChEBI" id="CHEBI:15377"/>
        <dbReference type="ChEBI" id="CHEBI:15378"/>
        <dbReference type="ChEBI" id="CHEBI:15379"/>
        <dbReference type="ChEBI" id="CHEBI:16526"/>
        <dbReference type="ChEBI" id="CHEBI:17640"/>
        <dbReference type="ChEBI" id="CHEBI:30854"/>
        <dbReference type="ChEBI" id="CHEBI:57783"/>
        <dbReference type="ChEBI" id="CHEBI:58349"/>
        <dbReference type="EC" id="1.14.13.168"/>
    </reaction>
</comment>
<dbReference type="GO" id="GO:0009851">
    <property type="term" value="P:auxin biosynthetic process"/>
    <property type="evidence" value="ECO:0007669"/>
    <property type="project" value="UniProtKB-KW"/>
</dbReference>
<dbReference type="GO" id="GO:0004497">
    <property type="term" value="F:monooxygenase activity"/>
    <property type="evidence" value="ECO:0000318"/>
    <property type="project" value="GO_Central"/>
</dbReference>
<comment type="similarity">
    <text evidence="3">Belongs to the FMO family.</text>
</comment>
<accession>B9S2N5</accession>